<dbReference type="Gene3D" id="3.40.630.30">
    <property type="match status" value="1"/>
</dbReference>
<dbReference type="CDD" id="cd04301">
    <property type="entry name" value="NAT_SF"/>
    <property type="match status" value="1"/>
</dbReference>
<evidence type="ECO:0000256" key="12">
    <source>
        <dbReference type="ARBA" id="ARBA00023204"/>
    </source>
</evidence>
<dbReference type="InterPro" id="IPR013087">
    <property type="entry name" value="Znf_C2H2_type"/>
</dbReference>
<dbReference type="FunFam" id="2.30.30.140:FF:000013">
    <property type="entry name" value="Histone acetyltransferase"/>
    <property type="match status" value="1"/>
</dbReference>
<comment type="similarity">
    <text evidence="2">Belongs to the MYST (SAS/MOZ) family.</text>
</comment>
<dbReference type="PROSITE" id="PS00028">
    <property type="entry name" value="ZINC_FINGER_C2H2_1"/>
    <property type="match status" value="1"/>
</dbReference>
<evidence type="ECO:0000256" key="7">
    <source>
        <dbReference type="ARBA" id="ARBA00022771"/>
    </source>
</evidence>
<keyword evidence="20" id="KW-1185">Reference proteome</keyword>
<feature type="domain" description="C2H2-type" evidence="18">
    <location>
        <begin position="192"/>
        <end position="220"/>
    </location>
</feature>
<organism evidence="20 21">
    <name type="scientific">Setaria digitata</name>
    <dbReference type="NCBI Taxonomy" id="48799"/>
    <lineage>
        <taxon>Eukaryota</taxon>
        <taxon>Metazoa</taxon>
        <taxon>Ecdysozoa</taxon>
        <taxon>Nematoda</taxon>
        <taxon>Chromadorea</taxon>
        <taxon>Rhabditida</taxon>
        <taxon>Spirurina</taxon>
        <taxon>Spiruromorpha</taxon>
        <taxon>Filarioidea</taxon>
        <taxon>Setariidae</taxon>
        <taxon>Setaria</taxon>
    </lineage>
</organism>
<dbReference type="InterPro" id="IPR016197">
    <property type="entry name" value="Chromo-like_dom_sf"/>
</dbReference>
<evidence type="ECO:0000313" key="20">
    <source>
        <dbReference type="Proteomes" id="UP000887581"/>
    </source>
</evidence>
<dbReference type="EC" id="2.3.1.48" evidence="3"/>
<dbReference type="Gene3D" id="3.30.60.60">
    <property type="entry name" value="N-acetyl transferase-like"/>
    <property type="match status" value="1"/>
</dbReference>
<evidence type="ECO:0000256" key="3">
    <source>
        <dbReference type="ARBA" id="ARBA00013184"/>
    </source>
</evidence>
<dbReference type="Pfam" id="PF11717">
    <property type="entry name" value="Tudor-knot"/>
    <property type="match status" value="1"/>
</dbReference>
<keyword evidence="5" id="KW-0479">Metal-binding</keyword>
<dbReference type="GO" id="GO:0006355">
    <property type="term" value="P:regulation of DNA-templated transcription"/>
    <property type="evidence" value="ECO:0007669"/>
    <property type="project" value="InterPro"/>
</dbReference>
<dbReference type="SUPFAM" id="SSF55729">
    <property type="entry name" value="Acyl-CoA N-acyltransferases (Nat)"/>
    <property type="match status" value="1"/>
</dbReference>
<feature type="region of interest" description="Disordered" evidence="17">
    <location>
        <begin position="76"/>
        <end position="108"/>
    </location>
</feature>
<dbReference type="InterPro" id="IPR000953">
    <property type="entry name" value="Chromo/chromo_shadow_dom"/>
</dbReference>
<evidence type="ECO:0000256" key="10">
    <source>
        <dbReference type="ARBA" id="ARBA00023015"/>
    </source>
</evidence>
<evidence type="ECO:0000256" key="2">
    <source>
        <dbReference type="ARBA" id="ARBA00010107"/>
    </source>
</evidence>
<dbReference type="InterPro" id="IPR036388">
    <property type="entry name" value="WH-like_DNA-bd_sf"/>
</dbReference>
<evidence type="ECO:0000256" key="6">
    <source>
        <dbReference type="ARBA" id="ARBA00022763"/>
    </source>
</evidence>
<dbReference type="Pfam" id="PF01853">
    <property type="entry name" value="MOZ_SAS"/>
    <property type="match status" value="1"/>
</dbReference>
<dbReference type="SUPFAM" id="SSF54160">
    <property type="entry name" value="Chromo domain-like"/>
    <property type="match status" value="1"/>
</dbReference>
<dbReference type="GO" id="GO:0000724">
    <property type="term" value="P:double-strand break repair via homologous recombination"/>
    <property type="evidence" value="ECO:0007669"/>
    <property type="project" value="TreeGrafter"/>
</dbReference>
<dbReference type="PROSITE" id="PS50157">
    <property type="entry name" value="ZINC_FINGER_C2H2_2"/>
    <property type="match status" value="1"/>
</dbReference>
<dbReference type="Gene3D" id="1.10.10.10">
    <property type="entry name" value="Winged helix-like DNA-binding domain superfamily/Winged helix DNA-binding domain"/>
    <property type="match status" value="1"/>
</dbReference>
<dbReference type="FunFam" id="3.30.60.60:FF:000001">
    <property type="entry name" value="Histone acetyltransferase"/>
    <property type="match status" value="1"/>
</dbReference>
<reference evidence="21" key="1">
    <citation type="submission" date="2022-11" db="UniProtKB">
        <authorList>
            <consortium name="WormBaseParasite"/>
        </authorList>
    </citation>
    <scope>IDENTIFICATION</scope>
</reference>
<evidence type="ECO:0000256" key="15">
    <source>
        <dbReference type="PIRSR" id="PIRSR602717-51"/>
    </source>
</evidence>
<feature type="active site" description="Proton donor/acceptor" evidence="15">
    <location>
        <position position="334"/>
    </location>
</feature>
<dbReference type="Gene3D" id="2.30.30.140">
    <property type="match status" value="1"/>
</dbReference>
<evidence type="ECO:0000256" key="14">
    <source>
        <dbReference type="ARBA" id="ARBA00023315"/>
    </source>
</evidence>
<evidence type="ECO:0000256" key="13">
    <source>
        <dbReference type="ARBA" id="ARBA00023242"/>
    </source>
</evidence>
<dbReference type="GO" id="GO:0008270">
    <property type="term" value="F:zinc ion binding"/>
    <property type="evidence" value="ECO:0007669"/>
    <property type="project" value="UniProtKB-KW"/>
</dbReference>
<evidence type="ECO:0000256" key="11">
    <source>
        <dbReference type="ARBA" id="ARBA00023163"/>
    </source>
</evidence>
<keyword evidence="13" id="KW-0539">Nucleus</keyword>
<dbReference type="GO" id="GO:0046972">
    <property type="term" value="F:histone H4K16 acetyltransferase activity"/>
    <property type="evidence" value="ECO:0007669"/>
    <property type="project" value="TreeGrafter"/>
</dbReference>
<evidence type="ECO:0000259" key="18">
    <source>
        <dbReference type="PROSITE" id="PS50157"/>
    </source>
</evidence>
<dbReference type="InterPro" id="IPR050603">
    <property type="entry name" value="MYST_HAT"/>
</dbReference>
<evidence type="ECO:0000259" key="19">
    <source>
        <dbReference type="PROSITE" id="PS51726"/>
    </source>
</evidence>
<evidence type="ECO:0000256" key="1">
    <source>
        <dbReference type="ARBA" id="ARBA00004123"/>
    </source>
</evidence>
<evidence type="ECO:0000256" key="5">
    <source>
        <dbReference type="ARBA" id="ARBA00022723"/>
    </source>
</evidence>
<evidence type="ECO:0000256" key="9">
    <source>
        <dbReference type="ARBA" id="ARBA00022990"/>
    </source>
</evidence>
<dbReference type="PANTHER" id="PTHR10615:SF219">
    <property type="entry name" value="HISTONE ACETYLTRANSFERASE KAT5"/>
    <property type="match status" value="1"/>
</dbReference>
<keyword evidence="10" id="KW-0805">Transcription regulation</keyword>
<dbReference type="InterPro" id="IPR016181">
    <property type="entry name" value="Acyl_CoA_acyltransferase"/>
</dbReference>
<accession>A0A915PNT5</accession>
<keyword evidence="11" id="KW-0804">Transcription</keyword>
<proteinExistence type="inferred from homology"/>
<dbReference type="GO" id="GO:0035267">
    <property type="term" value="C:NuA4 histone acetyltransferase complex"/>
    <property type="evidence" value="ECO:0007669"/>
    <property type="project" value="TreeGrafter"/>
</dbReference>
<dbReference type="AlphaFoldDB" id="A0A915PNT5"/>
<dbReference type="FunFam" id="3.40.630.30:FF:000002">
    <property type="entry name" value="Histone acetyltransferase"/>
    <property type="match status" value="1"/>
</dbReference>
<sequence>MDSVERWPVENLVDGAKLGVRMTGDAEFREAEILSIRITPERKYRFYVHYIDCNRRLDEWVDESALDLTNVRFPQKGGKAPKIQVDTATSSHTSSPDREVPKKGSTRKRKIIGDASEIVKAEEPLVVPRPPSPFQADIKAPTQRGSMSIIGHSEDALTRIRNIEMVELGRYRIQPWYFSPYPQELTTLPCIYLCEFCLKFVKSSTCLKRHMMKCHLKHPPGNEIYRSDKLSFFEIDGRKNKTYAQNLCLLAKLFLDHKTLYYDTDPFLFYILTEQDDRGFHIVGYFSKEKESAEEYNVACILVLPPYQKKGYGRLLIEFSYELSKCEGKTGSPEKPLSDLGLLSYRSFWSQKIIEKLVQHRERCDDGDQLYLSVNDLSEETSIRKEDIISTLQNVSTFHVDTQYTSTYIDVEFQIGFDLQFEVSTLCKKSGHLSNQNLKKCSFPNAHMEPFGFTHLRVEEAADNTAPTVSNEKFKKNGLNIAKLTKSQQWSMRYLYYPINTPVCRYQKRLVLDSLYNNILIALPKELDAFFVAAVVMFNFRSCFTNRWFPMQKVVCICTNVESSVSAAKRFVEITGYSEDMCLYANLKKNDRYQKWIQQDIIFATAESIVTDFKDSDELSEICLMVVEDAHRAVSGSHPLVKLIRNCILAKAKFRVLAITDCQIDKVGQLQLIVMNLQIDLIRSLSSIREDVSLAVASPRLCKLYVTIDDNMRRVRNQLLEAMQPIASMLCENGLFPTDDLKKLANFSTSYLQNRIQNGSSDLVEIYCDFFELLLAYNILMCDGLTAFGNSLQETNDILKEACFLPTLSRPDDLQCHKLDMLVTLLRNTRERYGIGIRHLSTAFFCRLKLDFLKNTDSLFSPLKADRLCNVLLIPCASFSPEINVGYVDSIICMDEGLCSLRYTSVIKVRVEGNLLALCSAGYETACILENFSSV</sequence>
<feature type="domain" description="MYST-type HAT" evidence="19">
    <location>
        <begin position="158"/>
        <end position="410"/>
    </location>
</feature>
<keyword evidence="7 16" id="KW-0863">Zinc-finger</keyword>
<dbReference type="InterPro" id="IPR027417">
    <property type="entry name" value="P-loop_NTPase"/>
</dbReference>
<evidence type="ECO:0000256" key="4">
    <source>
        <dbReference type="ARBA" id="ARBA00022679"/>
    </source>
</evidence>
<dbReference type="InterPro" id="IPR002717">
    <property type="entry name" value="HAT_MYST-type"/>
</dbReference>
<evidence type="ECO:0000256" key="17">
    <source>
        <dbReference type="SAM" id="MobiDB-lite"/>
    </source>
</evidence>
<dbReference type="SMART" id="SM00298">
    <property type="entry name" value="CHROMO"/>
    <property type="match status" value="1"/>
</dbReference>
<evidence type="ECO:0000313" key="21">
    <source>
        <dbReference type="WBParaSite" id="sdigi.contig200.g6024.t1"/>
    </source>
</evidence>
<keyword evidence="12" id="KW-0234">DNA repair</keyword>
<dbReference type="GO" id="GO:0005634">
    <property type="term" value="C:nucleus"/>
    <property type="evidence" value="ECO:0007669"/>
    <property type="project" value="UniProtKB-SubCell"/>
</dbReference>
<dbReference type="InterPro" id="IPR040706">
    <property type="entry name" value="Zf-MYST"/>
</dbReference>
<keyword evidence="8" id="KW-0862">Zinc</keyword>
<dbReference type="PANTHER" id="PTHR10615">
    <property type="entry name" value="HISTONE ACETYLTRANSFERASE"/>
    <property type="match status" value="1"/>
</dbReference>
<dbReference type="WBParaSite" id="sdigi.contig200.g6024.t1">
    <property type="protein sequence ID" value="sdigi.contig200.g6024.t1"/>
    <property type="gene ID" value="sdigi.contig200.g6024"/>
</dbReference>
<dbReference type="Proteomes" id="UP000887581">
    <property type="component" value="Unplaced"/>
</dbReference>
<keyword evidence="6" id="KW-0227">DNA damage</keyword>
<protein>
    <recommendedName>
        <fullName evidence="3">histone acetyltransferase</fullName>
        <ecNumber evidence="3">2.3.1.48</ecNumber>
    </recommendedName>
</protein>
<evidence type="ECO:0000256" key="16">
    <source>
        <dbReference type="PROSITE-ProRule" id="PRU00042"/>
    </source>
</evidence>
<dbReference type="InterPro" id="IPR025995">
    <property type="entry name" value="Tudor-knot"/>
</dbReference>
<keyword evidence="9" id="KW-0007">Acetylation</keyword>
<keyword evidence="14" id="KW-0012">Acyltransferase</keyword>
<comment type="subcellular location">
    <subcellularLocation>
        <location evidence="1">Nucleus</location>
    </subcellularLocation>
</comment>
<keyword evidence="4" id="KW-0808">Transferase</keyword>
<dbReference type="Pfam" id="PF17772">
    <property type="entry name" value="zf-MYST"/>
    <property type="match status" value="1"/>
</dbReference>
<dbReference type="PROSITE" id="PS51726">
    <property type="entry name" value="MYST_HAT"/>
    <property type="match status" value="1"/>
</dbReference>
<name>A0A915PNT5_9BILA</name>
<evidence type="ECO:0000256" key="8">
    <source>
        <dbReference type="ARBA" id="ARBA00022833"/>
    </source>
</evidence>
<dbReference type="Gene3D" id="3.40.50.300">
    <property type="entry name" value="P-loop containing nucleotide triphosphate hydrolases"/>
    <property type="match status" value="1"/>
</dbReference>